<evidence type="ECO:0000313" key="2">
    <source>
        <dbReference type="Proteomes" id="UP000294513"/>
    </source>
</evidence>
<evidence type="ECO:0000313" key="1">
    <source>
        <dbReference type="EMBL" id="TDD90781.1"/>
    </source>
</evidence>
<name>A0A4R5BUK7_9ACTN</name>
<keyword evidence="2" id="KW-1185">Reference proteome</keyword>
<reference evidence="1 2" key="1">
    <citation type="submission" date="2019-03" db="EMBL/GenBank/DDBJ databases">
        <title>Draft genome sequences of novel Actinobacteria.</title>
        <authorList>
            <person name="Sahin N."/>
            <person name="Ay H."/>
            <person name="Saygin H."/>
        </authorList>
    </citation>
    <scope>NUCLEOTIDE SEQUENCE [LARGE SCALE GENOMIC DNA]</scope>
    <source>
        <strain evidence="1 2">H3C3</strain>
    </source>
</reference>
<dbReference type="EMBL" id="SMKU01000049">
    <property type="protein sequence ID" value="TDD90781.1"/>
    <property type="molecule type" value="Genomic_DNA"/>
</dbReference>
<proteinExistence type="predicted"/>
<dbReference type="RefSeq" id="WP_131892692.1">
    <property type="nucleotide sequence ID" value="NZ_SMKU01000049.1"/>
</dbReference>
<accession>A0A4R5BUK7</accession>
<protein>
    <submittedName>
        <fullName evidence="1">Uncharacterized protein</fullName>
    </submittedName>
</protein>
<dbReference type="AlphaFoldDB" id="A0A4R5BUK7"/>
<comment type="caution">
    <text evidence="1">The sequence shown here is derived from an EMBL/GenBank/DDBJ whole genome shotgun (WGS) entry which is preliminary data.</text>
</comment>
<gene>
    <name evidence="1" type="ORF">E1298_12840</name>
</gene>
<organism evidence="1 2">
    <name type="scientific">Actinomadura rubrisoli</name>
    <dbReference type="NCBI Taxonomy" id="2530368"/>
    <lineage>
        <taxon>Bacteria</taxon>
        <taxon>Bacillati</taxon>
        <taxon>Actinomycetota</taxon>
        <taxon>Actinomycetes</taxon>
        <taxon>Streptosporangiales</taxon>
        <taxon>Thermomonosporaceae</taxon>
        <taxon>Actinomadura</taxon>
    </lineage>
</organism>
<dbReference type="Proteomes" id="UP000294513">
    <property type="component" value="Unassembled WGS sequence"/>
</dbReference>
<sequence>MNKATVTQTITFNCGHTFTYALPMGQLSLPLAHGADVTCVDCWNTSGYEGFRLVVAVANSDERAELVAETERTDGALFGLALSEVPALDGGLFSVVAA</sequence>